<protein>
    <submittedName>
        <fullName evidence="1">Uncharacterized protein</fullName>
    </submittedName>
</protein>
<comment type="caution">
    <text evidence="1">The sequence shown here is derived from an EMBL/GenBank/DDBJ whole genome shotgun (WGS) entry which is preliminary data.</text>
</comment>
<accession>A0ACC3NV11</accession>
<dbReference type="EMBL" id="JAUTXU010000008">
    <property type="protein sequence ID" value="KAK3723630.1"/>
    <property type="molecule type" value="Genomic_DNA"/>
</dbReference>
<keyword evidence="2" id="KW-1185">Reference proteome</keyword>
<dbReference type="Proteomes" id="UP001281147">
    <property type="component" value="Unassembled WGS sequence"/>
</dbReference>
<proteinExistence type="predicted"/>
<evidence type="ECO:0000313" key="1">
    <source>
        <dbReference type="EMBL" id="KAK3723630.1"/>
    </source>
</evidence>
<organism evidence="1 2">
    <name type="scientific">Vermiconidia calcicola</name>
    <dbReference type="NCBI Taxonomy" id="1690605"/>
    <lineage>
        <taxon>Eukaryota</taxon>
        <taxon>Fungi</taxon>
        <taxon>Dikarya</taxon>
        <taxon>Ascomycota</taxon>
        <taxon>Pezizomycotina</taxon>
        <taxon>Dothideomycetes</taxon>
        <taxon>Dothideomycetidae</taxon>
        <taxon>Mycosphaerellales</taxon>
        <taxon>Extremaceae</taxon>
        <taxon>Vermiconidia</taxon>
    </lineage>
</organism>
<gene>
    <name evidence="1" type="ORF">LTR37_001511</name>
</gene>
<evidence type="ECO:0000313" key="2">
    <source>
        <dbReference type="Proteomes" id="UP001281147"/>
    </source>
</evidence>
<sequence length="408" mass="44054">MAIEPGEEVYRLAWEDSKAHISYGLAFPEACVKHVTSTFKASRVYIIASGSLSRNTNHVKRLQEALGERVVGTRYGMQPHTLWSEILEIAKDAGKADADLLVTLGAGSLTDGAKIIALAMANGAETFDDLDGLHADSRNPKPDIKSPTVPIISIPTSLSGGEYNHRGGGSNDHNHRKYSFSHPTKGPALVILDPELTTTTPDRWWLSTGIRAIDHCTEAICSLQSTPACDTDAGRGLQLLVPGLLRCKKNNQDPEARLDCQMGAIEAMKAGSLHGVAMGASHGIGHQLGPLGVGHGETSCILLPAVCKYNKPANADRQHKVRDIFWSEAEVATVLSDSGLDEQADLGDCLDCIFRFLGMPRSLKDFGIGEDKLDALAENSLHDRWLPTNPRPLTEKAQVLEILKMVMG</sequence>
<reference evidence="1" key="1">
    <citation type="submission" date="2023-07" db="EMBL/GenBank/DDBJ databases">
        <title>Black Yeasts Isolated from many extreme environments.</title>
        <authorList>
            <person name="Coleine C."/>
            <person name="Stajich J.E."/>
            <person name="Selbmann L."/>
        </authorList>
    </citation>
    <scope>NUCLEOTIDE SEQUENCE</scope>
    <source>
        <strain evidence="1">CCFEE 5714</strain>
    </source>
</reference>
<name>A0ACC3NV11_9PEZI</name>